<keyword evidence="4 5" id="KW-0720">Serine protease</keyword>
<comment type="similarity">
    <text evidence="1 5 6">Belongs to the peptidase S8 family.</text>
</comment>
<dbReference type="SUPFAM" id="SSF52743">
    <property type="entry name" value="Subtilisin-like"/>
    <property type="match status" value="1"/>
</dbReference>
<feature type="domain" description="Inhibitor I9" evidence="8">
    <location>
        <begin position="15"/>
        <end position="82"/>
    </location>
</feature>
<feature type="active site" description="Charge relay system" evidence="5">
    <location>
        <position position="183"/>
    </location>
</feature>
<dbReference type="PANTHER" id="PTHR43806">
    <property type="entry name" value="PEPTIDASE S8"/>
    <property type="match status" value="1"/>
</dbReference>
<evidence type="ECO:0000313" key="9">
    <source>
        <dbReference type="EMBL" id="MFA3837973.1"/>
    </source>
</evidence>
<sequence length="459" mass="48039">MPRHTAAAAEDARGYVVVLQDSVADPTAAASRHTRAYGGSGATAVYRHALRGYAATMTPAQATALEKDPQVRFIAAQRTYKASPPPLPAPPPPLPDPPLRDCQEVLDDPPPIRQCQPVFVNRVRADRSSARSGNGKGSADVNVAVMDSGIAADVPDLNVRGGVDCLSGSPVFPGTSLQDPSGHGTMAAGIIGARDDDQGLVGVSPGTPQWAVKVADDQGDITDAALLCGIDWVASTRTDADPDNDIALFNMSLSTTGLTPAERDDGHCGMVNQDPFHLAICNTVTAGVTPVAAAGNERVDVASVLPAAYNEVITTTAMADFDGRPGAKVAPICYGRDFGFFGEADDEAALEFSNFARSAADRKHTIAAPGVCNESNFPLPSHHAFGDGTSFAAPVVSGVLALCIDTGRCGDSSPARNLRMLVNDARTYNDHDRRYGFFGDPHRPVPGRYYGPLIAADSY</sequence>
<feature type="active site" description="Charge relay system" evidence="5">
    <location>
        <position position="147"/>
    </location>
</feature>
<gene>
    <name evidence="9" type="ORF">ACEG43_17680</name>
</gene>
<dbReference type="InterPro" id="IPR036852">
    <property type="entry name" value="Peptidase_S8/S53_dom_sf"/>
</dbReference>
<evidence type="ECO:0000259" key="7">
    <source>
        <dbReference type="Pfam" id="PF00082"/>
    </source>
</evidence>
<accession>A0ABV4SM28</accession>
<name>A0ABV4SM28_9ACTN</name>
<dbReference type="PRINTS" id="PR00723">
    <property type="entry name" value="SUBTILISIN"/>
</dbReference>
<evidence type="ECO:0000256" key="6">
    <source>
        <dbReference type="RuleBase" id="RU003355"/>
    </source>
</evidence>
<dbReference type="PROSITE" id="PS00138">
    <property type="entry name" value="SUBTILASE_SER"/>
    <property type="match status" value="1"/>
</dbReference>
<evidence type="ECO:0000259" key="8">
    <source>
        <dbReference type="Pfam" id="PF05922"/>
    </source>
</evidence>
<organism evidence="9 10">
    <name type="scientific">Streptomyces aureus</name>
    <dbReference type="NCBI Taxonomy" id="193461"/>
    <lineage>
        <taxon>Bacteria</taxon>
        <taxon>Bacillati</taxon>
        <taxon>Actinomycetota</taxon>
        <taxon>Actinomycetes</taxon>
        <taxon>Kitasatosporales</taxon>
        <taxon>Streptomycetaceae</taxon>
        <taxon>Streptomyces</taxon>
    </lineage>
</organism>
<evidence type="ECO:0000256" key="5">
    <source>
        <dbReference type="PROSITE-ProRule" id="PRU01240"/>
    </source>
</evidence>
<protein>
    <submittedName>
        <fullName evidence="9">S8 family serine peptidase</fullName>
    </submittedName>
</protein>
<dbReference type="InterPro" id="IPR037045">
    <property type="entry name" value="S8pro/Inhibitor_I9_sf"/>
</dbReference>
<evidence type="ECO:0000256" key="1">
    <source>
        <dbReference type="ARBA" id="ARBA00011073"/>
    </source>
</evidence>
<reference evidence="9 10" key="1">
    <citation type="submission" date="2024-08" db="EMBL/GenBank/DDBJ databases">
        <title>Genome sequence of Streptomyces aureus CACIA-1.46HGO.</title>
        <authorList>
            <person name="Evangelista-Martinez Z."/>
        </authorList>
    </citation>
    <scope>NUCLEOTIDE SEQUENCE [LARGE SCALE GENOMIC DNA]</scope>
    <source>
        <strain evidence="9 10">CACIA-1.46HGO</strain>
    </source>
</reference>
<feature type="domain" description="Peptidase S8/S53" evidence="7">
    <location>
        <begin position="140"/>
        <end position="437"/>
    </location>
</feature>
<dbReference type="Gene3D" id="3.30.70.80">
    <property type="entry name" value="Peptidase S8 propeptide/proteinase inhibitor I9"/>
    <property type="match status" value="1"/>
</dbReference>
<dbReference type="PROSITE" id="PS51892">
    <property type="entry name" value="SUBTILASE"/>
    <property type="match status" value="1"/>
</dbReference>
<dbReference type="Proteomes" id="UP001571476">
    <property type="component" value="Unassembled WGS sequence"/>
</dbReference>
<feature type="active site" description="Charge relay system" evidence="5">
    <location>
        <position position="390"/>
    </location>
</feature>
<dbReference type="Gene3D" id="3.40.50.200">
    <property type="entry name" value="Peptidase S8/S53 domain"/>
    <property type="match status" value="1"/>
</dbReference>
<dbReference type="InterPro" id="IPR050131">
    <property type="entry name" value="Peptidase_S8_subtilisin-like"/>
</dbReference>
<dbReference type="InterPro" id="IPR023828">
    <property type="entry name" value="Peptidase_S8_Ser-AS"/>
</dbReference>
<keyword evidence="2 5" id="KW-0645">Protease</keyword>
<keyword evidence="10" id="KW-1185">Reference proteome</keyword>
<dbReference type="InterPro" id="IPR000209">
    <property type="entry name" value="Peptidase_S8/S53_dom"/>
</dbReference>
<dbReference type="RefSeq" id="WP_372563277.1">
    <property type="nucleotide sequence ID" value="NZ_JBGOSP010000007.1"/>
</dbReference>
<proteinExistence type="inferred from homology"/>
<comment type="caution">
    <text evidence="9">The sequence shown here is derived from an EMBL/GenBank/DDBJ whole genome shotgun (WGS) entry which is preliminary data.</text>
</comment>
<dbReference type="InterPro" id="IPR010259">
    <property type="entry name" value="S8pro/Inhibitor_I9"/>
</dbReference>
<evidence type="ECO:0000313" key="10">
    <source>
        <dbReference type="Proteomes" id="UP001571476"/>
    </source>
</evidence>
<dbReference type="PANTHER" id="PTHR43806:SF11">
    <property type="entry name" value="CEREVISIN-RELATED"/>
    <property type="match status" value="1"/>
</dbReference>
<dbReference type="InterPro" id="IPR023827">
    <property type="entry name" value="Peptidase_S8_Asp-AS"/>
</dbReference>
<evidence type="ECO:0000256" key="4">
    <source>
        <dbReference type="ARBA" id="ARBA00022825"/>
    </source>
</evidence>
<dbReference type="PROSITE" id="PS00136">
    <property type="entry name" value="SUBTILASE_ASP"/>
    <property type="match status" value="1"/>
</dbReference>
<keyword evidence="3 5" id="KW-0378">Hydrolase</keyword>
<evidence type="ECO:0000256" key="2">
    <source>
        <dbReference type="ARBA" id="ARBA00022670"/>
    </source>
</evidence>
<dbReference type="Pfam" id="PF05922">
    <property type="entry name" value="Inhibitor_I9"/>
    <property type="match status" value="1"/>
</dbReference>
<evidence type="ECO:0000256" key="3">
    <source>
        <dbReference type="ARBA" id="ARBA00022801"/>
    </source>
</evidence>
<dbReference type="EMBL" id="JBGOSP010000007">
    <property type="protein sequence ID" value="MFA3837973.1"/>
    <property type="molecule type" value="Genomic_DNA"/>
</dbReference>
<dbReference type="Pfam" id="PF00082">
    <property type="entry name" value="Peptidase_S8"/>
    <property type="match status" value="1"/>
</dbReference>
<dbReference type="InterPro" id="IPR015500">
    <property type="entry name" value="Peptidase_S8_subtilisin-rel"/>
</dbReference>